<organism evidence="1 2">
    <name type="scientific">Paracerasibacillus soli</name>
    <dbReference type="NCBI Taxonomy" id="480284"/>
    <lineage>
        <taxon>Bacteria</taxon>
        <taxon>Bacillati</taxon>
        <taxon>Bacillota</taxon>
        <taxon>Bacilli</taxon>
        <taxon>Bacillales</taxon>
        <taxon>Bacillaceae</taxon>
        <taxon>Paracerasibacillus</taxon>
    </lineage>
</organism>
<accession>A0ABU5CNE0</accession>
<comment type="caution">
    <text evidence="1">The sequence shown here is derived from an EMBL/GenBank/DDBJ whole genome shotgun (WGS) entry which is preliminary data.</text>
</comment>
<gene>
    <name evidence="1" type="ORF">RWD45_03770</name>
</gene>
<proteinExistence type="predicted"/>
<dbReference type="EMBL" id="JAWDIQ010000001">
    <property type="protein sequence ID" value="MDY0407887.1"/>
    <property type="molecule type" value="Genomic_DNA"/>
</dbReference>
<protein>
    <submittedName>
        <fullName evidence="1">Uncharacterized protein</fullName>
    </submittedName>
</protein>
<sequence length="48" mass="5520">MDTAPSGVFNPIFYEEAYEANILDFTHEGLLSQNKELEFETGLAHDWE</sequence>
<name>A0ABU5CNE0_9BACI</name>
<keyword evidence="2" id="KW-1185">Reference proteome</keyword>
<dbReference type="RefSeq" id="WP_320378666.1">
    <property type="nucleotide sequence ID" value="NZ_JAWDIQ010000001.1"/>
</dbReference>
<dbReference type="Proteomes" id="UP001275315">
    <property type="component" value="Unassembled WGS sequence"/>
</dbReference>
<evidence type="ECO:0000313" key="2">
    <source>
        <dbReference type="Proteomes" id="UP001275315"/>
    </source>
</evidence>
<dbReference type="SUPFAM" id="SSF53850">
    <property type="entry name" value="Periplasmic binding protein-like II"/>
    <property type="match status" value="1"/>
</dbReference>
<reference evidence="1 2" key="1">
    <citation type="submission" date="2023-10" db="EMBL/GenBank/DDBJ databases">
        <title>Virgibacillus soli CC-YMP-6 genome.</title>
        <authorList>
            <person name="Miliotis G."/>
            <person name="Sengupta P."/>
            <person name="Hameed A."/>
            <person name="Chuvochina M."/>
            <person name="Mcdonagh F."/>
            <person name="Simpson A.C."/>
            <person name="Singh N.K."/>
            <person name="Rekha P.D."/>
            <person name="Raman K."/>
            <person name="Hugenholtz P."/>
            <person name="Venkateswaran K."/>
        </authorList>
    </citation>
    <scope>NUCLEOTIDE SEQUENCE [LARGE SCALE GENOMIC DNA]</scope>
    <source>
        <strain evidence="1 2">CC-YMP-6</strain>
    </source>
</reference>
<evidence type="ECO:0000313" key="1">
    <source>
        <dbReference type="EMBL" id="MDY0407887.1"/>
    </source>
</evidence>